<dbReference type="InterPro" id="IPR000792">
    <property type="entry name" value="Tscrpt_reg_LuxR_C"/>
</dbReference>
<evidence type="ECO:0000256" key="1">
    <source>
        <dbReference type="ARBA" id="ARBA00023015"/>
    </source>
</evidence>
<dbReference type="PROSITE" id="PS50043">
    <property type="entry name" value="HTH_LUXR_2"/>
    <property type="match status" value="1"/>
</dbReference>
<gene>
    <name evidence="5" type="ORF">GCM10012284_07500</name>
</gene>
<dbReference type="CDD" id="cd06170">
    <property type="entry name" value="LuxR_C_like"/>
    <property type="match status" value="1"/>
</dbReference>
<keyword evidence="2" id="KW-0238">DNA-binding</keyword>
<evidence type="ECO:0000313" key="5">
    <source>
        <dbReference type="EMBL" id="GGK76006.1"/>
    </source>
</evidence>
<evidence type="ECO:0000256" key="2">
    <source>
        <dbReference type="ARBA" id="ARBA00023125"/>
    </source>
</evidence>
<sequence length="777" mass="82154">MLRDTVDVARQHGFAVLDRSDGSAGLVIEDAEAHRLPPGRLLVTVDDLHLAGAVGQELPRLRQHTAAGPVVWVLTVPTGEIRPPVRRLLARTAVLGRVSLDPMPPEAVVRLVRDRLGAEPMADLLSLTATAAGNPLLLTELVDGLHEERLLATRDGRVHLVADRLPSRVHDVVRYWFGVLTPQAQHLLQIAATTVGDTFNVETVAHLQGETAARLLPAVTEVTAAGLLRSAGDQTTFAHPVVRRALAEHVPSSVRHALRGQTTGMSPPAPAASPAGAAAVMPALLLDTATVPGLLPSTVAEELRHRLAVAAVACSLSGTPAGATPGLSATDPAGVSVQQIVGLFGEDEAAVRAAARAVVAAHPSGHADADVLAALCVLSNLSWAAGELAEGLRWGRAAVRACAGPVPADWRPYPRLALAAKLAEIGRFADANRLVDEVRTDVARNALAGHQAPPLVVHARILLQAGRTGEAYEKAQAGLALAASSPGGWITPHAQAVLALVALRLGEVTAAADYVWRCRAGGSGLIAFPSARVAWCEFGVAVARVGEHRALDLLLSRLADLLSRRSLFLEEPAAAAWLVRLALADNNVALATSVAAGAEKLSAQNPQFDAVRVSAVHARGLLDRDPSALRSAAGSHHDPWAIALAYEDLGRLAMTDHGPSDREVTEPLREAASRFEHVGARTDAARVRAMTQSAAPAPDRVAEPAAQMWLRLSDTERLIMRLVSEGLTNGQVARQVSLSPHTVNYHLRALFRKFRVSSRVELARHVTRHSSRGADRR</sequence>
<keyword evidence="1" id="KW-0805">Transcription regulation</keyword>
<dbReference type="PANTHER" id="PTHR43214">
    <property type="entry name" value="TWO-COMPONENT RESPONSE REGULATOR"/>
    <property type="match status" value="1"/>
</dbReference>
<dbReference type="InterPro" id="IPR039420">
    <property type="entry name" value="WalR-like"/>
</dbReference>
<reference evidence="5" key="2">
    <citation type="submission" date="2020-09" db="EMBL/GenBank/DDBJ databases">
        <authorList>
            <person name="Sun Q."/>
            <person name="Zhou Y."/>
        </authorList>
    </citation>
    <scope>NUCLEOTIDE SEQUENCE</scope>
    <source>
        <strain evidence="5">CGMCC 4.7299</strain>
    </source>
</reference>
<dbReference type="EMBL" id="BMMX01000001">
    <property type="protein sequence ID" value="GGK76006.1"/>
    <property type="molecule type" value="Genomic_DNA"/>
</dbReference>
<proteinExistence type="predicted"/>
<dbReference type="Pfam" id="PF00196">
    <property type="entry name" value="GerE"/>
    <property type="match status" value="1"/>
</dbReference>
<evidence type="ECO:0000259" key="4">
    <source>
        <dbReference type="PROSITE" id="PS50043"/>
    </source>
</evidence>
<dbReference type="AlphaFoldDB" id="A0A8J3BWZ3"/>
<dbReference type="SUPFAM" id="SSF46894">
    <property type="entry name" value="C-terminal effector domain of the bipartite response regulators"/>
    <property type="match status" value="1"/>
</dbReference>
<organism evidence="5 6">
    <name type="scientific">Mangrovihabitans endophyticus</name>
    <dbReference type="NCBI Taxonomy" id="1751298"/>
    <lineage>
        <taxon>Bacteria</taxon>
        <taxon>Bacillati</taxon>
        <taxon>Actinomycetota</taxon>
        <taxon>Actinomycetes</taxon>
        <taxon>Micromonosporales</taxon>
        <taxon>Micromonosporaceae</taxon>
        <taxon>Mangrovihabitans</taxon>
    </lineage>
</organism>
<dbReference type="GO" id="GO:0006355">
    <property type="term" value="P:regulation of DNA-templated transcription"/>
    <property type="evidence" value="ECO:0007669"/>
    <property type="project" value="InterPro"/>
</dbReference>
<name>A0A8J3BWZ3_9ACTN</name>
<dbReference type="Gene3D" id="1.10.10.10">
    <property type="entry name" value="Winged helix-like DNA-binding domain superfamily/Winged helix DNA-binding domain"/>
    <property type="match status" value="1"/>
</dbReference>
<dbReference type="InterPro" id="IPR011990">
    <property type="entry name" value="TPR-like_helical_dom_sf"/>
</dbReference>
<evidence type="ECO:0000256" key="3">
    <source>
        <dbReference type="ARBA" id="ARBA00023163"/>
    </source>
</evidence>
<keyword evidence="6" id="KW-1185">Reference proteome</keyword>
<dbReference type="PROSITE" id="PS00622">
    <property type="entry name" value="HTH_LUXR_1"/>
    <property type="match status" value="1"/>
</dbReference>
<accession>A0A8J3BWZ3</accession>
<protein>
    <recommendedName>
        <fullName evidence="4">HTH luxR-type domain-containing protein</fullName>
    </recommendedName>
</protein>
<dbReference type="Gene3D" id="1.25.40.10">
    <property type="entry name" value="Tetratricopeptide repeat domain"/>
    <property type="match status" value="1"/>
</dbReference>
<reference evidence="5" key="1">
    <citation type="journal article" date="2014" name="Int. J. Syst. Evol. Microbiol.">
        <title>Complete genome sequence of Corynebacterium casei LMG S-19264T (=DSM 44701T), isolated from a smear-ripened cheese.</title>
        <authorList>
            <consortium name="US DOE Joint Genome Institute (JGI-PGF)"/>
            <person name="Walter F."/>
            <person name="Albersmeier A."/>
            <person name="Kalinowski J."/>
            <person name="Ruckert C."/>
        </authorList>
    </citation>
    <scope>NUCLEOTIDE SEQUENCE</scope>
    <source>
        <strain evidence="5">CGMCC 4.7299</strain>
    </source>
</reference>
<dbReference type="GO" id="GO:0003677">
    <property type="term" value="F:DNA binding"/>
    <property type="evidence" value="ECO:0007669"/>
    <property type="project" value="UniProtKB-KW"/>
</dbReference>
<dbReference type="Proteomes" id="UP000656042">
    <property type="component" value="Unassembled WGS sequence"/>
</dbReference>
<dbReference type="InterPro" id="IPR016032">
    <property type="entry name" value="Sig_transdc_resp-reg_C-effctor"/>
</dbReference>
<comment type="caution">
    <text evidence="5">The sequence shown here is derived from an EMBL/GenBank/DDBJ whole genome shotgun (WGS) entry which is preliminary data.</text>
</comment>
<keyword evidence="3" id="KW-0804">Transcription</keyword>
<dbReference type="PANTHER" id="PTHR43214:SF41">
    <property type="entry name" value="NITRATE_NITRITE RESPONSE REGULATOR PROTEIN NARP"/>
    <property type="match status" value="1"/>
</dbReference>
<dbReference type="SMART" id="SM00421">
    <property type="entry name" value="HTH_LUXR"/>
    <property type="match status" value="1"/>
</dbReference>
<dbReference type="InterPro" id="IPR036388">
    <property type="entry name" value="WH-like_DNA-bd_sf"/>
</dbReference>
<dbReference type="PRINTS" id="PR00038">
    <property type="entry name" value="HTHLUXR"/>
</dbReference>
<feature type="domain" description="HTH luxR-type" evidence="4">
    <location>
        <begin position="705"/>
        <end position="770"/>
    </location>
</feature>
<evidence type="ECO:0000313" key="6">
    <source>
        <dbReference type="Proteomes" id="UP000656042"/>
    </source>
</evidence>